<name>A0A5N6UHB9_ASPTM</name>
<dbReference type="OrthoDB" id="3432781at2759"/>
<evidence type="ECO:0000313" key="2">
    <source>
        <dbReference type="Proteomes" id="UP000326950"/>
    </source>
</evidence>
<proteinExistence type="predicted"/>
<reference evidence="1 2" key="1">
    <citation type="submission" date="2019-04" db="EMBL/GenBank/DDBJ databases">
        <title>Friends and foes A comparative genomics study of 23 Aspergillus species from section Flavi.</title>
        <authorList>
            <consortium name="DOE Joint Genome Institute"/>
            <person name="Kjaerbolling I."/>
            <person name="Vesth T."/>
            <person name="Frisvad J.C."/>
            <person name="Nybo J.L."/>
            <person name="Theobald S."/>
            <person name="Kildgaard S."/>
            <person name="Isbrandt T."/>
            <person name="Kuo A."/>
            <person name="Sato A."/>
            <person name="Lyhne E.K."/>
            <person name="Kogle M.E."/>
            <person name="Wiebenga A."/>
            <person name="Kun R.S."/>
            <person name="Lubbers R.J."/>
            <person name="Makela M.R."/>
            <person name="Barry K."/>
            <person name="Chovatia M."/>
            <person name="Clum A."/>
            <person name="Daum C."/>
            <person name="Haridas S."/>
            <person name="He G."/>
            <person name="LaButti K."/>
            <person name="Lipzen A."/>
            <person name="Mondo S."/>
            <person name="Riley R."/>
            <person name="Salamov A."/>
            <person name="Simmons B.A."/>
            <person name="Magnuson J.K."/>
            <person name="Henrissat B."/>
            <person name="Mortensen U.H."/>
            <person name="Larsen T.O."/>
            <person name="Devries R.P."/>
            <person name="Grigoriev I.V."/>
            <person name="Machida M."/>
            <person name="Baker S.E."/>
            <person name="Andersen M.R."/>
        </authorList>
    </citation>
    <scope>NUCLEOTIDE SEQUENCE [LARGE SCALE GENOMIC DNA]</scope>
    <source>
        <strain evidence="1 2">CBS 117626</strain>
    </source>
</reference>
<accession>A0A5N6UHB9</accession>
<gene>
    <name evidence="1" type="ORF">BDV40DRAFT_33051</name>
</gene>
<dbReference type="EMBL" id="ML738707">
    <property type="protein sequence ID" value="KAE8157978.1"/>
    <property type="molecule type" value="Genomic_DNA"/>
</dbReference>
<sequence length="245" mass="29037">MEEVQQDKQYKFLLGHFLSEEILDDDFTSDSIINVNEVVKQDPILKRFIGYKDEIIEAEFIGNGQQGFVFKFKHNERDLCLKLFYEYKAIYHDKEVESYISPFGCESRTFARLCDLHKNGQWAVRCHGWMCLTDSQVQQLWKVSGPVRADPRWDRARWVIVKDFIAGEPPSREDENFQHVISNFRIPKCGGILPRDVKRGNYRGNLIVDLGSTVTFPFYRRYAHWSELDEFFNSIDTYRLPDWDR</sequence>
<organism evidence="1 2">
    <name type="scientific">Aspergillus tamarii</name>
    <dbReference type="NCBI Taxonomy" id="41984"/>
    <lineage>
        <taxon>Eukaryota</taxon>
        <taxon>Fungi</taxon>
        <taxon>Dikarya</taxon>
        <taxon>Ascomycota</taxon>
        <taxon>Pezizomycotina</taxon>
        <taxon>Eurotiomycetes</taxon>
        <taxon>Eurotiomycetidae</taxon>
        <taxon>Eurotiales</taxon>
        <taxon>Aspergillaceae</taxon>
        <taxon>Aspergillus</taxon>
        <taxon>Aspergillus subgen. Circumdati</taxon>
    </lineage>
</organism>
<dbReference type="AlphaFoldDB" id="A0A5N6UHB9"/>
<evidence type="ECO:0000313" key="1">
    <source>
        <dbReference type="EMBL" id="KAE8157978.1"/>
    </source>
</evidence>
<dbReference type="Pfam" id="PF13095">
    <property type="entry name" value="FTA2"/>
    <property type="match status" value="1"/>
</dbReference>
<dbReference type="InterPro" id="IPR025213">
    <property type="entry name" value="Sim4_Fta2"/>
</dbReference>
<protein>
    <submittedName>
        <fullName evidence="1">Kinetochore Sim4 complex subunit FTA2-domain-containing protein</fullName>
    </submittedName>
</protein>
<keyword evidence="2" id="KW-1185">Reference proteome</keyword>
<dbReference type="Proteomes" id="UP000326950">
    <property type="component" value="Unassembled WGS sequence"/>
</dbReference>